<evidence type="ECO:0000313" key="4">
    <source>
        <dbReference type="Proteomes" id="UP000528964"/>
    </source>
</evidence>
<accession>A0A7W6D4E2</accession>
<dbReference type="AlphaFoldDB" id="A0A7W6D4E2"/>
<dbReference type="Gene3D" id="3.30.9.10">
    <property type="entry name" value="D-Amino Acid Oxidase, subunit A, domain 2"/>
    <property type="match status" value="1"/>
</dbReference>
<keyword evidence="4" id="KW-1185">Reference proteome</keyword>
<evidence type="ECO:0000256" key="1">
    <source>
        <dbReference type="ARBA" id="ARBA00023002"/>
    </source>
</evidence>
<dbReference type="Gene3D" id="3.50.50.60">
    <property type="entry name" value="FAD/NAD(P)-binding domain"/>
    <property type="match status" value="1"/>
</dbReference>
<dbReference type="GO" id="GO:0016491">
    <property type="term" value="F:oxidoreductase activity"/>
    <property type="evidence" value="ECO:0007669"/>
    <property type="project" value="UniProtKB-KW"/>
</dbReference>
<name>A0A7W6D4E2_9HYPH</name>
<reference evidence="3 4" key="1">
    <citation type="submission" date="2020-08" db="EMBL/GenBank/DDBJ databases">
        <title>Genomic Encyclopedia of Type Strains, Phase IV (KMG-IV): sequencing the most valuable type-strain genomes for metagenomic binning, comparative biology and taxonomic classification.</title>
        <authorList>
            <person name="Goeker M."/>
        </authorList>
    </citation>
    <scope>NUCLEOTIDE SEQUENCE [LARGE SCALE GENOMIC DNA]</scope>
    <source>
        <strain evidence="3 4">DSM 25481</strain>
    </source>
</reference>
<proteinExistence type="predicted"/>
<feature type="domain" description="FAD dependent oxidoreductase" evidence="2">
    <location>
        <begin position="34"/>
        <end position="357"/>
    </location>
</feature>
<dbReference type="SUPFAM" id="SSF51905">
    <property type="entry name" value="FAD/NAD(P)-binding domain"/>
    <property type="match status" value="1"/>
</dbReference>
<dbReference type="EMBL" id="JACIDR010000001">
    <property type="protein sequence ID" value="MBB3971954.1"/>
    <property type="molecule type" value="Genomic_DNA"/>
</dbReference>
<dbReference type="RefSeq" id="WP_183393786.1">
    <property type="nucleotide sequence ID" value="NZ_JACIDR010000001.1"/>
</dbReference>
<evidence type="ECO:0000313" key="3">
    <source>
        <dbReference type="EMBL" id="MBB3971954.1"/>
    </source>
</evidence>
<organism evidence="3 4">
    <name type="scientific">Hansschlegelia beijingensis</name>
    <dbReference type="NCBI Taxonomy" id="1133344"/>
    <lineage>
        <taxon>Bacteria</taxon>
        <taxon>Pseudomonadati</taxon>
        <taxon>Pseudomonadota</taxon>
        <taxon>Alphaproteobacteria</taxon>
        <taxon>Hyphomicrobiales</taxon>
        <taxon>Methylopilaceae</taxon>
        <taxon>Hansschlegelia</taxon>
    </lineage>
</organism>
<protein>
    <submittedName>
        <fullName evidence="3">Glycine/D-amino acid oxidase-like deaminating enzyme</fullName>
    </submittedName>
</protein>
<comment type="caution">
    <text evidence="3">The sequence shown here is derived from an EMBL/GenBank/DDBJ whole genome shotgun (WGS) entry which is preliminary data.</text>
</comment>
<keyword evidence="1" id="KW-0560">Oxidoreductase</keyword>
<dbReference type="InterPro" id="IPR006076">
    <property type="entry name" value="FAD-dep_OxRdtase"/>
</dbReference>
<sequence length="387" mass="40076">MLRSALATLPLLRLTQRSAENPAARRPTLRASYDVIVIGGGVRALAIARSCAANGAAVALLAPGEIAAAPDERAWPVVRSAHGDRLRLAVEARAPKRVLRLISRLPTRVPRQVTGCLALSGGAETVEALTAVAAQAKAARVDAWMVPAREVAALSPPLAGGRALAPALHEQRAVTLDADALALALATAIAEAGVDLFPFTQVSALDREDGEVRGVVLGDAVVAAGAVVLADDLSAIRLVREGKGRLSLKREERLSLTTEPGAPYIGPALIAGDVTLSRDPAGVLTTSGPIDALAERLVRLAPSLSGLSVAAEEPVTVWTGIDGRAQVGAADIPGLWLALGFGRDPLSAAGAAARQIAGLLFDRRVDPAFEPFAPTRRPAARERELSR</sequence>
<evidence type="ECO:0000259" key="2">
    <source>
        <dbReference type="Pfam" id="PF01266"/>
    </source>
</evidence>
<gene>
    <name evidence="3" type="ORF">GGR24_000587</name>
</gene>
<dbReference type="InterPro" id="IPR036188">
    <property type="entry name" value="FAD/NAD-bd_sf"/>
</dbReference>
<dbReference type="Proteomes" id="UP000528964">
    <property type="component" value="Unassembled WGS sequence"/>
</dbReference>
<dbReference type="Pfam" id="PF01266">
    <property type="entry name" value="DAO"/>
    <property type="match status" value="1"/>
</dbReference>